<reference evidence="2 3" key="1">
    <citation type="journal article" date="2021" name="Elife">
        <title>Chloroplast acquisition without the gene transfer in kleptoplastic sea slugs, Plakobranchus ocellatus.</title>
        <authorList>
            <person name="Maeda T."/>
            <person name="Takahashi S."/>
            <person name="Yoshida T."/>
            <person name="Shimamura S."/>
            <person name="Takaki Y."/>
            <person name="Nagai Y."/>
            <person name="Toyoda A."/>
            <person name="Suzuki Y."/>
            <person name="Arimoto A."/>
            <person name="Ishii H."/>
            <person name="Satoh N."/>
            <person name="Nishiyama T."/>
            <person name="Hasebe M."/>
            <person name="Maruyama T."/>
            <person name="Minagawa J."/>
            <person name="Obokata J."/>
            <person name="Shigenobu S."/>
        </authorList>
    </citation>
    <scope>NUCLEOTIDE SEQUENCE [LARGE SCALE GENOMIC DNA]</scope>
</reference>
<keyword evidence="3" id="KW-1185">Reference proteome</keyword>
<dbReference type="AlphaFoldDB" id="A0AAV4ETQ6"/>
<proteinExistence type="predicted"/>
<sequence length="212" mass="23034">MSEQVAPPVPSARGPAPPLPEKPPSVAERTRLLKSSFRNEDGEKPKVPEKPRPAQQHQHQQQQPPPSVQHQAEYQQQNRRSNGSLSNGERSPSPPSSVASGLPQKPAVPEKSMGQASFGDSNKEANGRSAPAGNAPSVCITFLFDYSKECLNFILCINSPPPPLPAILLTVLVLSCRDVASQLFSIFLKLEKLNELFDFIKIDPISGNKSEP</sequence>
<evidence type="ECO:0008006" key="4">
    <source>
        <dbReference type="Google" id="ProtNLM"/>
    </source>
</evidence>
<evidence type="ECO:0000256" key="1">
    <source>
        <dbReference type="SAM" id="MobiDB-lite"/>
    </source>
</evidence>
<organism evidence="2 3">
    <name type="scientific">Elysia marginata</name>
    <dbReference type="NCBI Taxonomy" id="1093978"/>
    <lineage>
        <taxon>Eukaryota</taxon>
        <taxon>Metazoa</taxon>
        <taxon>Spiralia</taxon>
        <taxon>Lophotrochozoa</taxon>
        <taxon>Mollusca</taxon>
        <taxon>Gastropoda</taxon>
        <taxon>Heterobranchia</taxon>
        <taxon>Euthyneura</taxon>
        <taxon>Panpulmonata</taxon>
        <taxon>Sacoglossa</taxon>
        <taxon>Placobranchoidea</taxon>
        <taxon>Plakobranchidae</taxon>
        <taxon>Elysia</taxon>
    </lineage>
</organism>
<comment type="caution">
    <text evidence="2">The sequence shown here is derived from an EMBL/GenBank/DDBJ whole genome shotgun (WGS) entry which is preliminary data.</text>
</comment>
<protein>
    <recommendedName>
        <fullName evidence="4">WH2 domain-containing protein</fullName>
    </recommendedName>
</protein>
<feature type="compositionally biased region" description="Polar residues" evidence="1">
    <location>
        <begin position="72"/>
        <end position="90"/>
    </location>
</feature>
<evidence type="ECO:0000313" key="3">
    <source>
        <dbReference type="Proteomes" id="UP000762676"/>
    </source>
</evidence>
<feature type="compositionally biased region" description="Basic and acidic residues" evidence="1">
    <location>
        <begin position="37"/>
        <end position="52"/>
    </location>
</feature>
<name>A0AAV4ETQ6_9GAST</name>
<evidence type="ECO:0000313" key="2">
    <source>
        <dbReference type="EMBL" id="GFR64141.1"/>
    </source>
</evidence>
<dbReference type="EMBL" id="BMAT01007428">
    <property type="protein sequence ID" value="GFR64141.1"/>
    <property type="molecule type" value="Genomic_DNA"/>
</dbReference>
<feature type="region of interest" description="Disordered" evidence="1">
    <location>
        <begin position="1"/>
        <end position="132"/>
    </location>
</feature>
<dbReference type="Proteomes" id="UP000762676">
    <property type="component" value="Unassembled WGS sequence"/>
</dbReference>
<accession>A0AAV4ETQ6</accession>
<gene>
    <name evidence="2" type="ORF">ElyMa_003625000</name>
</gene>
<feature type="compositionally biased region" description="Pro residues" evidence="1">
    <location>
        <begin position="7"/>
        <end position="23"/>
    </location>
</feature>